<dbReference type="CDD" id="cd11649">
    <property type="entry name" value="RsmI_like"/>
    <property type="match status" value="1"/>
</dbReference>
<dbReference type="Gene3D" id="3.30.950.10">
    <property type="entry name" value="Methyltransferase, Cobalt-precorrin-4 Transmethylase, Domain 2"/>
    <property type="match status" value="1"/>
</dbReference>
<name>A0A6N6RLP5_9FLAO</name>
<evidence type="ECO:0000256" key="3">
    <source>
        <dbReference type="ARBA" id="ARBA00022603"/>
    </source>
</evidence>
<dbReference type="PANTHER" id="PTHR46111">
    <property type="entry name" value="RIBOSOMAL RNA SMALL SUBUNIT METHYLTRANSFERASE I"/>
    <property type="match status" value="1"/>
</dbReference>
<evidence type="ECO:0000313" key="7">
    <source>
        <dbReference type="EMBL" id="KAB2814490.1"/>
    </source>
</evidence>
<dbReference type="AlphaFoldDB" id="A0A6N6RLP5"/>
<dbReference type="InterPro" id="IPR014776">
    <property type="entry name" value="4pyrrole_Mease_sub2"/>
</dbReference>
<dbReference type="OrthoDB" id="7061662at2"/>
<dbReference type="Proteomes" id="UP000468650">
    <property type="component" value="Unassembled WGS sequence"/>
</dbReference>
<keyword evidence="4 7" id="KW-0808">Transferase</keyword>
<dbReference type="RefSeq" id="WP_151666070.1">
    <property type="nucleotide sequence ID" value="NZ_WBVO01000001.1"/>
</dbReference>
<reference evidence="7 8" key="1">
    <citation type="submission" date="2019-09" db="EMBL/GenBank/DDBJ databases">
        <title>Genomes of family Cryomorphaceae.</title>
        <authorList>
            <person name="Bowman J.P."/>
        </authorList>
    </citation>
    <scope>NUCLEOTIDE SEQUENCE [LARGE SCALE GENOMIC DNA]</scope>
    <source>
        <strain evidence="7 8">LMG 25704</strain>
    </source>
</reference>
<dbReference type="EMBL" id="WBVO01000001">
    <property type="protein sequence ID" value="KAB2814490.1"/>
    <property type="molecule type" value="Genomic_DNA"/>
</dbReference>
<proteinExistence type="predicted"/>
<dbReference type="PIRSF" id="PIRSF005917">
    <property type="entry name" value="MTase_YraL"/>
    <property type="match status" value="1"/>
</dbReference>
<dbReference type="Pfam" id="PF00590">
    <property type="entry name" value="TP_methylase"/>
    <property type="match status" value="1"/>
</dbReference>
<keyword evidence="3 7" id="KW-0489">Methyltransferase</keyword>
<evidence type="ECO:0000256" key="4">
    <source>
        <dbReference type="ARBA" id="ARBA00022679"/>
    </source>
</evidence>
<protein>
    <submittedName>
        <fullName evidence="7">SAM-dependent methyltransferase</fullName>
    </submittedName>
</protein>
<sequence length="244" mass="26880">MDNSVEESLPSAPLYLIPSRIAETEPLEVLPLSIKKVVDSIDHYIVENEKTSREFIRKVYPPKSQPSMHFEIYNQYTERTEIPQLLKPCLEGYPVGLISDAGIPAVADPGADLVLEAHRMGIRVIPLIGPSSIILALMASGLNGNSFTFNGFLAAESAPRKKKIQALEKKAIKGETQIMIESPLRNHKLLDDILAVCDDATLLCIASSITAPQENIATRTIGEWRAEKPNLDKLPSIFLLGQQL</sequence>
<feature type="domain" description="Tetrapyrrole methylase" evidence="6">
    <location>
        <begin position="64"/>
        <end position="223"/>
    </location>
</feature>
<dbReference type="InterPro" id="IPR000878">
    <property type="entry name" value="4pyrrol_Mease"/>
</dbReference>
<dbReference type="Gene3D" id="3.40.1010.10">
    <property type="entry name" value="Cobalt-precorrin-4 Transmethylase, Domain 1"/>
    <property type="match status" value="1"/>
</dbReference>
<keyword evidence="5" id="KW-0949">S-adenosyl-L-methionine</keyword>
<evidence type="ECO:0000256" key="2">
    <source>
        <dbReference type="ARBA" id="ARBA00022552"/>
    </source>
</evidence>
<dbReference type="GO" id="GO:0006364">
    <property type="term" value="P:rRNA processing"/>
    <property type="evidence" value="ECO:0007669"/>
    <property type="project" value="UniProtKB-KW"/>
</dbReference>
<keyword evidence="2" id="KW-0698">rRNA processing</keyword>
<keyword evidence="8" id="KW-1185">Reference proteome</keyword>
<evidence type="ECO:0000256" key="1">
    <source>
        <dbReference type="ARBA" id="ARBA00022490"/>
    </source>
</evidence>
<dbReference type="GO" id="GO:0008168">
    <property type="term" value="F:methyltransferase activity"/>
    <property type="evidence" value="ECO:0007669"/>
    <property type="project" value="UniProtKB-KW"/>
</dbReference>
<dbReference type="InterPro" id="IPR014777">
    <property type="entry name" value="4pyrrole_Mease_sub1"/>
</dbReference>
<keyword evidence="1" id="KW-0963">Cytoplasm</keyword>
<gene>
    <name evidence="7" type="ORF">F8C67_01770</name>
</gene>
<accession>A0A6N6RLP5</accession>
<evidence type="ECO:0000256" key="5">
    <source>
        <dbReference type="ARBA" id="ARBA00022691"/>
    </source>
</evidence>
<organism evidence="7 8">
    <name type="scientific">Phaeocystidibacter luteus</name>
    <dbReference type="NCBI Taxonomy" id="911197"/>
    <lineage>
        <taxon>Bacteria</taxon>
        <taxon>Pseudomonadati</taxon>
        <taxon>Bacteroidota</taxon>
        <taxon>Flavobacteriia</taxon>
        <taxon>Flavobacteriales</taxon>
        <taxon>Phaeocystidibacteraceae</taxon>
        <taxon>Phaeocystidibacter</taxon>
    </lineage>
</organism>
<dbReference type="GO" id="GO:0032259">
    <property type="term" value="P:methylation"/>
    <property type="evidence" value="ECO:0007669"/>
    <property type="project" value="UniProtKB-KW"/>
</dbReference>
<dbReference type="PANTHER" id="PTHR46111:SF2">
    <property type="entry name" value="SAM-DEPENDENT METHYLTRANSFERASE"/>
    <property type="match status" value="1"/>
</dbReference>
<dbReference type="InterPro" id="IPR035996">
    <property type="entry name" value="4pyrrol_Methylase_sf"/>
</dbReference>
<evidence type="ECO:0000259" key="6">
    <source>
        <dbReference type="Pfam" id="PF00590"/>
    </source>
</evidence>
<evidence type="ECO:0000313" key="8">
    <source>
        <dbReference type="Proteomes" id="UP000468650"/>
    </source>
</evidence>
<dbReference type="InterPro" id="IPR008189">
    <property type="entry name" value="rRNA_ssu_MeTfrase_I"/>
</dbReference>
<comment type="caution">
    <text evidence="7">The sequence shown here is derived from an EMBL/GenBank/DDBJ whole genome shotgun (WGS) entry which is preliminary data.</text>
</comment>
<dbReference type="SUPFAM" id="SSF53790">
    <property type="entry name" value="Tetrapyrrole methylase"/>
    <property type="match status" value="1"/>
</dbReference>